<accession>A0A031LW80</accession>
<dbReference type="InterPro" id="IPR027417">
    <property type="entry name" value="P-loop_NTPase"/>
</dbReference>
<keyword evidence="2" id="KW-1185">Reference proteome</keyword>
<dbReference type="Proteomes" id="UP000024332">
    <property type="component" value="Unassembled WGS sequence"/>
</dbReference>
<dbReference type="AlphaFoldDB" id="A0A031LW80"/>
<reference evidence="1 2" key="1">
    <citation type="submission" date="2014-03" db="EMBL/GenBank/DDBJ databases">
        <title>Draft genome sequence of the novel thermoacidophilic archaea Acidianus copahuensis ALE1 strain, isolated from Copahue volcanic area in Neuquen Argentina.</title>
        <authorList>
            <person name="Urbieta M.S."/>
            <person name="Rascovan N."/>
            <person name="Castro C."/>
            <person name="Revale S."/>
            <person name="Giaveno M.A."/>
            <person name="Vazquez M.P."/>
            <person name="Donati E.R."/>
        </authorList>
    </citation>
    <scope>NUCLEOTIDE SEQUENCE [LARGE SCALE GENOMIC DNA]</scope>
    <source>
        <strain evidence="1 2">ALE1</strain>
    </source>
</reference>
<protein>
    <submittedName>
        <fullName evidence="1">Uncharacterized protein</fullName>
    </submittedName>
</protein>
<dbReference type="EMBL" id="JFZT01000015">
    <property type="protein sequence ID" value="EZQ11413.1"/>
    <property type="molecule type" value="Genomic_DNA"/>
</dbReference>
<evidence type="ECO:0000313" key="1">
    <source>
        <dbReference type="EMBL" id="EZQ11413.1"/>
    </source>
</evidence>
<dbReference type="STRING" id="1160895.CM19_01045"/>
<dbReference type="OrthoDB" id="44067at2157"/>
<comment type="caution">
    <text evidence="1">The sequence shown here is derived from an EMBL/GenBank/DDBJ whole genome shotgun (WGS) entry which is preliminary data.</text>
</comment>
<dbReference type="SUPFAM" id="SSF52540">
    <property type="entry name" value="P-loop containing nucleoside triphosphate hydrolases"/>
    <property type="match status" value="1"/>
</dbReference>
<sequence>MTFWFHRLISLPFELEVNEDHIYGGPVLKEDEEIVNKLLIPNPMVNVGYLPPINVYEIKVRDTIIKVNVFPNGMIGFAVNKYNPNTKVYKFIPLFSSNLVSPEYFSIMNDLVPIHKLFEAIEKLGIFESLGFKNDEFNRFTLMATYENREVPVYYLGGGYYSLALTLIGSTLDIALFDSLENNLHPGFMMKIAEIINDSHTQWFITTQSEELLDKLLDKIEDIQVIRLYRSDNRISSKVINKENALGLRDVEIDLRG</sequence>
<organism evidence="1 2">
    <name type="scientific">Candidatus Acidianus copahuensis</name>
    <dbReference type="NCBI Taxonomy" id="1160895"/>
    <lineage>
        <taxon>Archaea</taxon>
        <taxon>Thermoproteota</taxon>
        <taxon>Thermoprotei</taxon>
        <taxon>Sulfolobales</taxon>
        <taxon>Sulfolobaceae</taxon>
        <taxon>Acidianus</taxon>
    </lineage>
</organism>
<dbReference type="RefSeq" id="WP_048098567.1">
    <property type="nucleotide sequence ID" value="NZ_JFZT01000015.1"/>
</dbReference>
<gene>
    <name evidence="1" type="ORF">CM19_01045</name>
</gene>
<proteinExistence type="predicted"/>
<name>A0A031LW80_9CREN</name>
<evidence type="ECO:0000313" key="2">
    <source>
        <dbReference type="Proteomes" id="UP000024332"/>
    </source>
</evidence>